<dbReference type="PANTHER" id="PTHR33933">
    <property type="entry name" value="NUCLEOTIDYLTRANSFERASE"/>
    <property type="match status" value="1"/>
</dbReference>
<evidence type="ECO:0000313" key="2">
    <source>
        <dbReference type="EMBL" id="SHE44608.1"/>
    </source>
</evidence>
<dbReference type="STRING" id="871325.SAMN05444349_102142"/>
<gene>
    <name evidence="2" type="ORF">SAMN05444349_102142</name>
</gene>
<dbReference type="Gene3D" id="1.20.120.330">
    <property type="entry name" value="Nucleotidyltransferases domain 2"/>
    <property type="match status" value="1"/>
</dbReference>
<evidence type="ECO:0000259" key="1">
    <source>
        <dbReference type="PROSITE" id="PS50910"/>
    </source>
</evidence>
<dbReference type="InterPro" id="IPR043519">
    <property type="entry name" value="NT_sf"/>
</dbReference>
<accession>A0A1M4TJK4</accession>
<dbReference type="EMBL" id="FQVD01000002">
    <property type="protein sequence ID" value="SHE44608.1"/>
    <property type="molecule type" value="Genomic_DNA"/>
</dbReference>
<protein>
    <submittedName>
        <fullName evidence="2">HEPN domain-containing protein</fullName>
    </submittedName>
</protein>
<dbReference type="InterPro" id="IPR052548">
    <property type="entry name" value="Type_VII_TA_antitoxin"/>
</dbReference>
<evidence type="ECO:0000313" key="3">
    <source>
        <dbReference type="Proteomes" id="UP000184436"/>
    </source>
</evidence>
<dbReference type="Gene3D" id="3.30.460.10">
    <property type="entry name" value="Beta Polymerase, domain 2"/>
    <property type="match status" value="1"/>
</dbReference>
<dbReference type="CDD" id="cd05403">
    <property type="entry name" value="NT_KNTase_like"/>
    <property type="match status" value="1"/>
</dbReference>
<dbReference type="Proteomes" id="UP000184436">
    <property type="component" value="Unassembled WGS sequence"/>
</dbReference>
<dbReference type="SMART" id="SM00748">
    <property type="entry name" value="HEPN"/>
    <property type="match status" value="1"/>
</dbReference>
<dbReference type="SUPFAM" id="SSF81301">
    <property type="entry name" value="Nucleotidyltransferase"/>
    <property type="match status" value="1"/>
</dbReference>
<reference evidence="2 3" key="1">
    <citation type="submission" date="2016-11" db="EMBL/GenBank/DDBJ databases">
        <authorList>
            <person name="Jaros S."/>
            <person name="Januszkiewicz K."/>
            <person name="Wedrychowicz H."/>
        </authorList>
    </citation>
    <scope>NUCLEOTIDE SEQUENCE [LARGE SCALE GENOMIC DNA]</scope>
    <source>
        <strain evidence="2 3">DSM 26883</strain>
    </source>
</reference>
<dbReference type="Pfam" id="PF05168">
    <property type="entry name" value="HEPN"/>
    <property type="match status" value="1"/>
</dbReference>
<dbReference type="PANTHER" id="PTHR33933:SF1">
    <property type="entry name" value="PROTEIN ADENYLYLTRANSFERASE MNTA-RELATED"/>
    <property type="match status" value="1"/>
</dbReference>
<dbReference type="RefSeq" id="WP_025073703.1">
    <property type="nucleotide sequence ID" value="NZ_FQVD01000002.1"/>
</dbReference>
<feature type="domain" description="HEPN" evidence="1">
    <location>
        <begin position="163"/>
        <end position="283"/>
    </location>
</feature>
<dbReference type="AlphaFoldDB" id="A0A1M4TJK4"/>
<dbReference type="InterPro" id="IPR007842">
    <property type="entry name" value="HEPN_dom"/>
</dbReference>
<proteinExistence type="predicted"/>
<organism evidence="2 3">
    <name type="scientific">Bacteroides faecichinchillae</name>
    <dbReference type="NCBI Taxonomy" id="871325"/>
    <lineage>
        <taxon>Bacteria</taxon>
        <taxon>Pseudomonadati</taxon>
        <taxon>Bacteroidota</taxon>
        <taxon>Bacteroidia</taxon>
        <taxon>Bacteroidales</taxon>
        <taxon>Bacteroidaceae</taxon>
        <taxon>Bacteroides</taxon>
    </lineage>
</organism>
<name>A0A1M4TJK4_9BACE</name>
<dbReference type="PROSITE" id="PS50910">
    <property type="entry name" value="HEPN"/>
    <property type="match status" value="1"/>
</dbReference>
<dbReference type="SUPFAM" id="SSF81593">
    <property type="entry name" value="Nucleotidyltransferase substrate binding subunit/domain"/>
    <property type="match status" value="1"/>
</dbReference>
<sequence>MKRSIKHLPKRTQEELNTLLELIKHDLPWCCMVVLYGSYARGGYVLWDQRVEFGVNTSYQSDYDIMVVIPKPRMKHVEDRLRNQITPKYHKAFAHRRHASPQFIVEYVNTLNKELERSQYFFTDIVKEGIKMYDSKEFKLAKPRELSFKEIKEFAIKEFEIHSSLGIRYLKLGHIEYNEVQYRSGSFLLHQTCERFYNSISLVYTNYRLKSHKLDELVGHVKEFSRELAVVFPSSTDFEKRCFDLLCRAYIEARYNKDFIVTKEEYAYMLERIEILKEITLRICTEKIASYDALIANEETQSQQNQ</sequence>
<dbReference type="OrthoDB" id="1321649at2"/>
<keyword evidence="3" id="KW-1185">Reference proteome</keyword>